<feature type="compositionally biased region" description="Basic residues" evidence="1">
    <location>
        <begin position="712"/>
        <end position="735"/>
    </location>
</feature>
<dbReference type="EMBL" id="CAJVCH010058217">
    <property type="protein sequence ID" value="CAG7719051.1"/>
    <property type="molecule type" value="Genomic_DNA"/>
</dbReference>
<keyword evidence="4" id="KW-1185">Reference proteome</keyword>
<dbReference type="InterPro" id="IPR052586">
    <property type="entry name" value="ASCC2"/>
</dbReference>
<proteinExistence type="predicted"/>
<dbReference type="SMART" id="SM00546">
    <property type="entry name" value="CUE"/>
    <property type="match status" value="1"/>
</dbReference>
<feature type="region of interest" description="Disordered" evidence="1">
    <location>
        <begin position="513"/>
        <end position="535"/>
    </location>
</feature>
<feature type="compositionally biased region" description="Basic and acidic residues" evidence="1">
    <location>
        <begin position="668"/>
        <end position="711"/>
    </location>
</feature>
<evidence type="ECO:0000259" key="2">
    <source>
        <dbReference type="PROSITE" id="PS51140"/>
    </source>
</evidence>
<accession>A0A8J2JG83</accession>
<dbReference type="PANTHER" id="PTHR21494">
    <property type="entry name" value="ACTIVATING SIGNAL COINTEGRATOR 1 COMPLEX SUBUNIT 2 ASC-1 COMPLEX SUBUNIT P100"/>
    <property type="match status" value="1"/>
</dbReference>
<dbReference type="PROSITE" id="PS51140">
    <property type="entry name" value="CUE"/>
    <property type="match status" value="1"/>
</dbReference>
<evidence type="ECO:0000256" key="1">
    <source>
        <dbReference type="SAM" id="MobiDB-lite"/>
    </source>
</evidence>
<dbReference type="InterPro" id="IPR041800">
    <property type="entry name" value="ASCC2_CUE"/>
</dbReference>
<dbReference type="Pfam" id="PF02845">
    <property type="entry name" value="CUE"/>
    <property type="match status" value="1"/>
</dbReference>
<dbReference type="Proteomes" id="UP000708208">
    <property type="component" value="Unassembled WGS sequence"/>
</dbReference>
<feature type="region of interest" description="Disordered" evidence="1">
    <location>
        <begin position="618"/>
        <end position="735"/>
    </location>
</feature>
<dbReference type="CDD" id="cd14364">
    <property type="entry name" value="CUE_ASCC2"/>
    <property type="match status" value="1"/>
</dbReference>
<name>A0A8J2JG83_9HEXA</name>
<feature type="domain" description="CUE" evidence="2">
    <location>
        <begin position="464"/>
        <end position="507"/>
    </location>
</feature>
<feature type="compositionally biased region" description="Basic and acidic residues" evidence="1">
    <location>
        <begin position="632"/>
        <end position="661"/>
    </location>
</feature>
<organism evidence="3 4">
    <name type="scientific">Allacma fusca</name>
    <dbReference type="NCBI Taxonomy" id="39272"/>
    <lineage>
        <taxon>Eukaryota</taxon>
        <taxon>Metazoa</taxon>
        <taxon>Ecdysozoa</taxon>
        <taxon>Arthropoda</taxon>
        <taxon>Hexapoda</taxon>
        <taxon>Collembola</taxon>
        <taxon>Symphypleona</taxon>
        <taxon>Sminthuridae</taxon>
        <taxon>Allacma</taxon>
    </lineage>
</organism>
<dbReference type="AlphaFoldDB" id="A0A8J2JG83"/>
<reference evidence="3" key="1">
    <citation type="submission" date="2021-06" db="EMBL/GenBank/DDBJ databases">
        <authorList>
            <person name="Hodson N. C."/>
            <person name="Mongue J. A."/>
            <person name="Jaron S. K."/>
        </authorList>
    </citation>
    <scope>NUCLEOTIDE SEQUENCE</scope>
</reference>
<evidence type="ECO:0000313" key="3">
    <source>
        <dbReference type="EMBL" id="CAG7719051.1"/>
    </source>
</evidence>
<dbReference type="PANTHER" id="PTHR21494:SF0">
    <property type="entry name" value="ACTIVATING SIGNAL COINTEGRATOR 1 COMPLEX SUBUNIT 2"/>
    <property type="match status" value="1"/>
</dbReference>
<evidence type="ECO:0000313" key="4">
    <source>
        <dbReference type="Proteomes" id="UP000708208"/>
    </source>
</evidence>
<gene>
    <name evidence="3" type="ORF">AFUS01_LOCUS8394</name>
</gene>
<feature type="region of interest" description="Disordered" evidence="1">
    <location>
        <begin position="1"/>
        <end position="25"/>
    </location>
</feature>
<sequence length="735" mass="85238">MAVNNNSWSSNNSMSANKKNQNSFKGESAYPPLEDRLIEDDQVGGAVNKLPALSKRNAESFPCVQFYMPRVELLSSNDKLVYQEWEESMNIYRMDLIWLLKLPQYKFWSFLIFSKKIANPLLSSFLLRAPRPYDIHLRDYQRNEFIWPLFSEIYGLVFRVFLRICVFKESKADHITPSKWGSWLVEHNILDISKIFDLCALYSTEDETDRELTKMMENVFKHESQLLEQLGAAIPVFMQKLSEPEQAFGDHIRQMTLSGEIDEQFMEDLLAFQIDSLASIHGFVKHFPESAKEFHRFPQFELRLAAAYGSIVQLFGGVVAQFPTTNIAQRLHVYRQLALKIYRMVLTETTIYATRDSSSTNSGDEFLDCFTSCVDEKVFIYDYTKAYPFLADITYLADQGISIDETRIEYLMNAIAECWRDFGDDNAPEFKTKPRPKKSLDPLDDPDFDRQLLGACSLDVTGVEFTSLVTTVKDLFNDLPTRYIEACLKHYGYSSESVINAILESSVPSHLDEYRNEPEPVTDLPPSTGETFHRGKWSGDFNSEKEFLDRNRSELKTKILESLTLPTPSLSYPHQVNGGIEHEAKESYVDESLLPTFNDENEYEDEYDDTYDEVAVGSTEPENWLYNPLNSKADENETERKDDSSSEEDSSRSTDRKKLYDDFVEDPAIVRERMERRRQEKMHQRKSFVPDKPRDVVGKAKGQGQEKDVVLNRRHKEIHSNQNRRRGADRKRREF</sequence>
<dbReference type="OrthoDB" id="5577209at2759"/>
<dbReference type="GO" id="GO:0043130">
    <property type="term" value="F:ubiquitin binding"/>
    <property type="evidence" value="ECO:0007669"/>
    <property type="project" value="InterPro"/>
</dbReference>
<feature type="compositionally biased region" description="Low complexity" evidence="1">
    <location>
        <begin position="1"/>
        <end position="23"/>
    </location>
</feature>
<comment type="caution">
    <text evidence="3">The sequence shown here is derived from an EMBL/GenBank/DDBJ whole genome shotgun (WGS) entry which is preliminary data.</text>
</comment>
<protein>
    <recommendedName>
        <fullName evidence="2">CUE domain-containing protein</fullName>
    </recommendedName>
</protein>
<dbReference type="InterPro" id="IPR003892">
    <property type="entry name" value="CUE"/>
</dbReference>